<dbReference type="AlphaFoldDB" id="A0AA38C091"/>
<gene>
    <name evidence="8" type="ORF">KI387_032701</name>
</gene>
<comment type="caution">
    <text evidence="8">The sequence shown here is derived from an EMBL/GenBank/DDBJ whole genome shotgun (WGS) entry which is preliminary data.</text>
</comment>
<dbReference type="GO" id="GO:0006412">
    <property type="term" value="P:translation"/>
    <property type="evidence" value="ECO:0007669"/>
    <property type="project" value="InterPro"/>
</dbReference>
<dbReference type="InterPro" id="IPR036870">
    <property type="entry name" value="Ribosomal_bS18_sf"/>
</dbReference>
<evidence type="ECO:0000256" key="1">
    <source>
        <dbReference type="ARBA" id="ARBA00004229"/>
    </source>
</evidence>
<keyword evidence="4" id="KW-0689">Ribosomal protein</keyword>
<dbReference type="OMA" id="DFRNIRF"/>
<evidence type="ECO:0000256" key="3">
    <source>
        <dbReference type="ARBA" id="ARBA00022884"/>
    </source>
</evidence>
<dbReference type="GO" id="GO:0003735">
    <property type="term" value="F:structural constituent of ribosome"/>
    <property type="evidence" value="ECO:0007669"/>
    <property type="project" value="InterPro"/>
</dbReference>
<evidence type="ECO:0000313" key="9">
    <source>
        <dbReference type="Proteomes" id="UP000824469"/>
    </source>
</evidence>
<evidence type="ECO:0000256" key="5">
    <source>
        <dbReference type="ARBA" id="ARBA00023274"/>
    </source>
</evidence>
<dbReference type="PRINTS" id="PR00974">
    <property type="entry name" value="RIBOSOMALS18"/>
</dbReference>
<dbReference type="PANTHER" id="PTHR13479">
    <property type="entry name" value="30S RIBOSOMAL PROTEIN S18"/>
    <property type="match status" value="1"/>
</dbReference>
<organism evidence="8 9">
    <name type="scientific">Taxus chinensis</name>
    <name type="common">Chinese yew</name>
    <name type="synonym">Taxus wallichiana var. chinensis</name>
    <dbReference type="NCBI Taxonomy" id="29808"/>
    <lineage>
        <taxon>Eukaryota</taxon>
        <taxon>Viridiplantae</taxon>
        <taxon>Streptophyta</taxon>
        <taxon>Embryophyta</taxon>
        <taxon>Tracheophyta</taxon>
        <taxon>Spermatophyta</taxon>
        <taxon>Pinopsida</taxon>
        <taxon>Pinidae</taxon>
        <taxon>Conifers II</taxon>
        <taxon>Cupressales</taxon>
        <taxon>Taxaceae</taxon>
        <taxon>Taxus</taxon>
    </lineage>
</organism>
<keyword evidence="3" id="KW-0694">RNA-binding</keyword>
<proteinExistence type="predicted"/>
<evidence type="ECO:0000256" key="7">
    <source>
        <dbReference type="SAM" id="MobiDB-lite"/>
    </source>
</evidence>
<comment type="subcellular location">
    <subcellularLocation>
        <location evidence="1">Plastid</location>
        <location evidence="1">Chloroplast</location>
    </subcellularLocation>
</comment>
<reference evidence="8 9" key="1">
    <citation type="journal article" date="2021" name="Nat. Plants">
        <title>The Taxus genome provides insights into paclitaxel biosynthesis.</title>
        <authorList>
            <person name="Xiong X."/>
            <person name="Gou J."/>
            <person name="Liao Q."/>
            <person name="Li Y."/>
            <person name="Zhou Q."/>
            <person name="Bi G."/>
            <person name="Li C."/>
            <person name="Du R."/>
            <person name="Wang X."/>
            <person name="Sun T."/>
            <person name="Guo L."/>
            <person name="Liang H."/>
            <person name="Lu P."/>
            <person name="Wu Y."/>
            <person name="Zhang Z."/>
            <person name="Ro D.K."/>
            <person name="Shang Y."/>
            <person name="Huang S."/>
            <person name="Yan J."/>
        </authorList>
    </citation>
    <scope>NUCLEOTIDE SEQUENCE [LARGE SCALE GENOMIC DNA]</scope>
    <source>
        <strain evidence="8">Ta-2019</strain>
    </source>
</reference>
<dbReference type="PANTHER" id="PTHR13479:SF65">
    <property type="entry name" value="F10K1.8 PROTEIN"/>
    <property type="match status" value="1"/>
</dbReference>
<protein>
    <recommendedName>
        <fullName evidence="6">Small ribosomal subunit protein bS18c</fullName>
    </recommendedName>
</protein>
<dbReference type="SUPFAM" id="SSF46911">
    <property type="entry name" value="Ribosomal protein S18"/>
    <property type="match status" value="1"/>
</dbReference>
<dbReference type="GO" id="GO:0009507">
    <property type="term" value="C:chloroplast"/>
    <property type="evidence" value="ECO:0007669"/>
    <property type="project" value="UniProtKB-SubCell"/>
</dbReference>
<keyword evidence="5" id="KW-0687">Ribonucleoprotein</keyword>
<evidence type="ECO:0000256" key="2">
    <source>
        <dbReference type="ARBA" id="ARBA00022730"/>
    </source>
</evidence>
<dbReference type="InterPro" id="IPR001648">
    <property type="entry name" value="Ribosomal_bS18"/>
</dbReference>
<dbReference type="Pfam" id="PF01084">
    <property type="entry name" value="Ribosomal_S18"/>
    <property type="match status" value="1"/>
</dbReference>
<name>A0AA38C091_TAXCH</name>
<evidence type="ECO:0000256" key="4">
    <source>
        <dbReference type="ARBA" id="ARBA00022980"/>
    </source>
</evidence>
<feature type="region of interest" description="Disordered" evidence="7">
    <location>
        <begin position="112"/>
        <end position="134"/>
    </location>
</feature>
<evidence type="ECO:0000256" key="6">
    <source>
        <dbReference type="ARBA" id="ARBA00035266"/>
    </source>
</evidence>
<dbReference type="Proteomes" id="UP000824469">
    <property type="component" value="Unassembled WGS sequence"/>
</dbReference>
<keyword evidence="2" id="KW-0699">rRNA-binding</keyword>
<evidence type="ECO:0000313" key="8">
    <source>
        <dbReference type="EMBL" id="KAH9288584.1"/>
    </source>
</evidence>
<keyword evidence="9" id="KW-1185">Reference proteome</keyword>
<dbReference type="EMBL" id="JAHRHJ020003813">
    <property type="protein sequence ID" value="KAH9288584.1"/>
    <property type="molecule type" value="Genomic_DNA"/>
</dbReference>
<dbReference type="GO" id="GO:0005763">
    <property type="term" value="C:mitochondrial small ribosomal subunit"/>
    <property type="evidence" value="ECO:0007669"/>
    <property type="project" value="TreeGrafter"/>
</dbReference>
<sequence>MDEFEGFCVELGVTISALKGKVEEIIPDQVFDIVGDALGRSLSELKAWEKMKDEINVELPELLQFSRMHELGHRASLVVDHVDLGDKTGSAYNPDQPQVDWKEWVASKLPGVGSSHAGASHKFGPRSSLGESQSSFESTDDFERRMFGVNDKDLQTNSFYQKLDRIEKARRKASTGIGKEDWNGDLGWEGDQIDLARDTLDDGMDDKLKTAALEHDYGALRPDDDYSFRPDTTFPPGTQYKEQDLDLTKPAVQRIYRRPMFQTTTKEVLRKADFRNARFLQNFITEAGILWPRKKFNISAKAQRKIAREIKTARAFGLLPFTMMGKKPFAFGKTMEDLEEDYRFDEYVGNVDDLEDVPEVDTPDL</sequence>
<accession>A0AA38C091</accession>
<dbReference type="Gene3D" id="4.10.640.10">
    <property type="entry name" value="Ribosomal protein S18"/>
    <property type="match status" value="1"/>
</dbReference>
<dbReference type="GO" id="GO:0070181">
    <property type="term" value="F:small ribosomal subunit rRNA binding"/>
    <property type="evidence" value="ECO:0007669"/>
    <property type="project" value="TreeGrafter"/>
</dbReference>